<dbReference type="STRING" id="1640674.SAMN05216323_103729"/>
<protein>
    <submittedName>
        <fullName evidence="7">OmpA family protein</fullName>
    </submittedName>
</protein>
<feature type="signal peptide" evidence="5">
    <location>
        <begin position="1"/>
        <end position="21"/>
    </location>
</feature>
<dbReference type="CDD" id="cd07185">
    <property type="entry name" value="OmpA_C-like"/>
    <property type="match status" value="1"/>
</dbReference>
<dbReference type="InterPro" id="IPR006664">
    <property type="entry name" value="OMP_bac"/>
</dbReference>
<proteinExistence type="predicted"/>
<evidence type="ECO:0000256" key="4">
    <source>
        <dbReference type="PROSITE-ProRule" id="PRU00473"/>
    </source>
</evidence>
<dbReference type="Pfam" id="PF00691">
    <property type="entry name" value="OmpA"/>
    <property type="match status" value="1"/>
</dbReference>
<dbReference type="Proteomes" id="UP000199452">
    <property type="component" value="Unassembled WGS sequence"/>
</dbReference>
<dbReference type="InterPro" id="IPR006665">
    <property type="entry name" value="OmpA-like"/>
</dbReference>
<dbReference type="PANTHER" id="PTHR30329:SF21">
    <property type="entry name" value="LIPOPROTEIN YIAD-RELATED"/>
    <property type="match status" value="1"/>
</dbReference>
<sequence length="311" mass="34414">MIKNVISLLTISFISASSLFAQTILSSPGLYQDSLGRVFIQEKLPSYFFVDTAGGTKLLLPGDKKYANPMYFDGAGSHFFVYTNPANGEKYKMKIMADGAGPKSSLHFSEGLSVRYKNKFYCEKGARAVITAKDDKSGVSSVYVSNDGIAFSPVSNLFTFDKEGEQKLRMYAIDNVGNVGDTTEAIVVVNLEATINMPDIFFDYNSSQLRESSFIELLNIVELLKEHQVVRLEIVAHTDCRGSAEYNLKLSAKRALSVLRFMESKGIAGSRLRSKGMGSKTPVNRCTKGVTCSEEEHQANRRVEFKLLPLK</sequence>
<evidence type="ECO:0000259" key="6">
    <source>
        <dbReference type="PROSITE" id="PS51123"/>
    </source>
</evidence>
<dbReference type="OrthoDB" id="9805336at2"/>
<dbReference type="InterPro" id="IPR050330">
    <property type="entry name" value="Bact_OuterMem_StrucFunc"/>
</dbReference>
<dbReference type="SUPFAM" id="SSF103088">
    <property type="entry name" value="OmpA-like"/>
    <property type="match status" value="1"/>
</dbReference>
<dbReference type="AlphaFoldDB" id="A0A1G6MNJ8"/>
<dbReference type="EMBL" id="FMYP01000037">
    <property type="protein sequence ID" value="SDC57099.1"/>
    <property type="molecule type" value="Genomic_DNA"/>
</dbReference>
<name>A0A1G6MNJ8_9BACT</name>
<dbReference type="InterPro" id="IPR058094">
    <property type="entry name" value="Ig-like_OmpL47-like"/>
</dbReference>
<dbReference type="PANTHER" id="PTHR30329">
    <property type="entry name" value="STATOR ELEMENT OF FLAGELLAR MOTOR COMPLEX"/>
    <property type="match status" value="1"/>
</dbReference>
<dbReference type="InterPro" id="IPR036737">
    <property type="entry name" value="OmpA-like_sf"/>
</dbReference>
<evidence type="ECO:0000256" key="1">
    <source>
        <dbReference type="ARBA" id="ARBA00004442"/>
    </source>
</evidence>
<dbReference type="NCBIfam" id="NF047446">
    <property type="entry name" value="barrel_OmpL47"/>
    <property type="match status" value="1"/>
</dbReference>
<feature type="domain" description="OmpA-like" evidence="6">
    <location>
        <begin position="189"/>
        <end position="311"/>
    </location>
</feature>
<reference evidence="7 8" key="1">
    <citation type="submission" date="2016-09" db="EMBL/GenBank/DDBJ databases">
        <authorList>
            <person name="Capua I."/>
            <person name="De Benedictis P."/>
            <person name="Joannis T."/>
            <person name="Lombin L.H."/>
            <person name="Cattoli G."/>
        </authorList>
    </citation>
    <scope>NUCLEOTIDE SEQUENCE [LARGE SCALE GENOMIC DNA]</scope>
    <source>
        <strain evidence="7 8">A7P-90m</strain>
    </source>
</reference>
<accession>A0A1G6MNJ8</accession>
<keyword evidence="8" id="KW-1185">Reference proteome</keyword>
<keyword evidence="3" id="KW-0998">Cell outer membrane</keyword>
<evidence type="ECO:0000256" key="2">
    <source>
        <dbReference type="ARBA" id="ARBA00023136"/>
    </source>
</evidence>
<keyword evidence="2 4" id="KW-0472">Membrane</keyword>
<dbReference type="PROSITE" id="PS51123">
    <property type="entry name" value="OMPA_2"/>
    <property type="match status" value="1"/>
</dbReference>
<dbReference type="Gene3D" id="3.30.1330.60">
    <property type="entry name" value="OmpA-like domain"/>
    <property type="match status" value="1"/>
</dbReference>
<keyword evidence="5" id="KW-0732">Signal</keyword>
<feature type="chain" id="PRO_5011620262" evidence="5">
    <location>
        <begin position="22"/>
        <end position="311"/>
    </location>
</feature>
<evidence type="ECO:0000256" key="3">
    <source>
        <dbReference type="ARBA" id="ARBA00023237"/>
    </source>
</evidence>
<comment type="subcellular location">
    <subcellularLocation>
        <location evidence="1">Cell outer membrane</location>
    </subcellularLocation>
</comment>
<organism evidence="7 8">
    <name type="scientific">Williamwhitmania taraxaci</name>
    <dbReference type="NCBI Taxonomy" id="1640674"/>
    <lineage>
        <taxon>Bacteria</taxon>
        <taxon>Pseudomonadati</taxon>
        <taxon>Bacteroidota</taxon>
        <taxon>Bacteroidia</taxon>
        <taxon>Bacteroidales</taxon>
        <taxon>Williamwhitmaniaceae</taxon>
        <taxon>Williamwhitmania</taxon>
    </lineage>
</organism>
<dbReference type="Gene3D" id="3.30.1920.20">
    <property type="match status" value="1"/>
</dbReference>
<evidence type="ECO:0000256" key="5">
    <source>
        <dbReference type="SAM" id="SignalP"/>
    </source>
</evidence>
<dbReference type="GO" id="GO:0009279">
    <property type="term" value="C:cell outer membrane"/>
    <property type="evidence" value="ECO:0007669"/>
    <property type="project" value="UniProtKB-SubCell"/>
</dbReference>
<dbReference type="RefSeq" id="WP_092438767.1">
    <property type="nucleotide sequence ID" value="NZ_FMYP01000037.1"/>
</dbReference>
<evidence type="ECO:0000313" key="7">
    <source>
        <dbReference type="EMBL" id="SDC57099.1"/>
    </source>
</evidence>
<dbReference type="PRINTS" id="PR01021">
    <property type="entry name" value="OMPADOMAIN"/>
</dbReference>
<evidence type="ECO:0000313" key="8">
    <source>
        <dbReference type="Proteomes" id="UP000199452"/>
    </source>
</evidence>
<gene>
    <name evidence="7" type="ORF">SAMN05216323_103729</name>
</gene>